<evidence type="ECO:0000313" key="4">
    <source>
        <dbReference type="Proteomes" id="UP000515703"/>
    </source>
</evidence>
<feature type="domain" description="CAAX prenyl protease 2/Lysostaphin resistance protein A-like" evidence="2">
    <location>
        <begin position="115"/>
        <end position="219"/>
    </location>
</feature>
<reference evidence="3 4" key="2">
    <citation type="submission" date="2020-08" db="EMBL/GenBank/DDBJ databases">
        <authorList>
            <person name="Ueki A."/>
            <person name="Tonouchi A."/>
        </authorList>
    </citation>
    <scope>NUCLEOTIDE SEQUENCE [LARGE SCALE GENOMIC DNA]</scope>
    <source>
        <strain evidence="3 4">CTTW</strain>
    </source>
</reference>
<accession>A0A7I8DK69</accession>
<keyword evidence="1" id="KW-0472">Membrane</keyword>
<feature type="transmembrane region" description="Helical" evidence="1">
    <location>
        <begin position="148"/>
        <end position="167"/>
    </location>
</feature>
<keyword evidence="4" id="KW-1185">Reference proteome</keyword>
<protein>
    <recommendedName>
        <fullName evidence="2">CAAX prenyl protease 2/Lysostaphin resistance protein A-like domain-containing protein</fullName>
    </recommendedName>
</protein>
<proteinExistence type="predicted"/>
<dbReference type="EMBL" id="AP023368">
    <property type="protein sequence ID" value="BCJ97415.1"/>
    <property type="molecule type" value="Genomic_DNA"/>
</dbReference>
<sequence length="280" mass="31600">MNIYTKKIVLFICLVTLFSLPIYIAVIGFKAEHSFLAIFLMWTPALSAIITKLLFDKNLSGMGWAAGKLLYLPLSLFIPILSCIVLYAFVWWTGLGGLDPAILLNGESIPSFSLNMLVSLLISFFLAAGEEIGWRGFLVPELLKKFSYVKASLLIAIIWNLYHYPLILFSDYNNGISKLLSLVFFTIMVTSICFLTTYIRSKSGSLWTGVIFHASHNFFVQVIFDPLTIDYGRTKLYTTEFGIGLALIYSLAALYCITNKRKLNLQHYSLKTCNEPKMTD</sequence>
<feature type="transmembrane region" description="Helical" evidence="1">
    <location>
        <begin position="236"/>
        <end position="257"/>
    </location>
</feature>
<feature type="transmembrane region" description="Helical" evidence="1">
    <location>
        <begin position="179"/>
        <end position="199"/>
    </location>
</feature>
<organism evidence="3 4">
    <name type="scientific">Anaerocolumna chitinilytica</name>
    <dbReference type="NCBI Taxonomy" id="1727145"/>
    <lineage>
        <taxon>Bacteria</taxon>
        <taxon>Bacillati</taxon>
        <taxon>Bacillota</taxon>
        <taxon>Clostridia</taxon>
        <taxon>Lachnospirales</taxon>
        <taxon>Lachnospiraceae</taxon>
        <taxon>Anaerocolumna</taxon>
    </lineage>
</organism>
<dbReference type="GO" id="GO:0080120">
    <property type="term" value="P:CAAX-box protein maturation"/>
    <property type="evidence" value="ECO:0007669"/>
    <property type="project" value="UniProtKB-ARBA"/>
</dbReference>
<reference evidence="3 4" key="1">
    <citation type="submission" date="2020-08" db="EMBL/GenBank/DDBJ databases">
        <title>Draft genome sequencing of an Anaerocolumna strain isolated from anoxic soil subjected to BSD treatment.</title>
        <authorList>
            <person name="Uek A."/>
            <person name="Tonouchi A."/>
        </authorList>
    </citation>
    <scope>NUCLEOTIDE SEQUENCE [LARGE SCALE GENOMIC DNA]</scope>
    <source>
        <strain evidence="3 4">CTTW</strain>
    </source>
</reference>
<dbReference type="AlphaFoldDB" id="A0A7I8DK69"/>
<feature type="transmembrane region" description="Helical" evidence="1">
    <location>
        <begin position="112"/>
        <end position="128"/>
    </location>
</feature>
<dbReference type="PANTHER" id="PTHR35797">
    <property type="entry name" value="PROTEASE-RELATED"/>
    <property type="match status" value="1"/>
</dbReference>
<evidence type="ECO:0000259" key="2">
    <source>
        <dbReference type="Pfam" id="PF02517"/>
    </source>
</evidence>
<dbReference type="InterPro" id="IPR003675">
    <property type="entry name" value="Rce1/LyrA-like_dom"/>
</dbReference>
<feature type="transmembrane region" description="Helical" evidence="1">
    <location>
        <begin position="35"/>
        <end position="55"/>
    </location>
</feature>
<keyword evidence="1" id="KW-1133">Transmembrane helix</keyword>
<dbReference type="KEGG" id="acht:bsdcttw_04560"/>
<evidence type="ECO:0000256" key="1">
    <source>
        <dbReference type="SAM" id="Phobius"/>
    </source>
</evidence>
<dbReference type="Proteomes" id="UP000515703">
    <property type="component" value="Chromosome"/>
</dbReference>
<name>A0A7I8DK69_9FIRM</name>
<feature type="transmembrane region" description="Helical" evidence="1">
    <location>
        <begin position="69"/>
        <end position="92"/>
    </location>
</feature>
<dbReference type="GO" id="GO:0004175">
    <property type="term" value="F:endopeptidase activity"/>
    <property type="evidence" value="ECO:0007669"/>
    <property type="project" value="UniProtKB-ARBA"/>
</dbReference>
<feature type="transmembrane region" description="Helical" evidence="1">
    <location>
        <begin position="9"/>
        <end position="29"/>
    </location>
</feature>
<feature type="transmembrane region" description="Helical" evidence="1">
    <location>
        <begin position="206"/>
        <end position="224"/>
    </location>
</feature>
<dbReference type="Pfam" id="PF02517">
    <property type="entry name" value="Rce1-like"/>
    <property type="match status" value="1"/>
</dbReference>
<dbReference type="PANTHER" id="PTHR35797:SF1">
    <property type="entry name" value="PROTEASE"/>
    <property type="match status" value="1"/>
</dbReference>
<dbReference type="RefSeq" id="WP_185257846.1">
    <property type="nucleotide sequence ID" value="NZ_AP023368.1"/>
</dbReference>
<dbReference type="InterPro" id="IPR042150">
    <property type="entry name" value="MmRce1-like"/>
</dbReference>
<gene>
    <name evidence="3" type="ORF">bsdcttw_04560</name>
</gene>
<keyword evidence="1" id="KW-0812">Transmembrane</keyword>
<evidence type="ECO:0000313" key="3">
    <source>
        <dbReference type="EMBL" id="BCJ97415.1"/>
    </source>
</evidence>